<dbReference type="AlphaFoldDB" id="A0A378PXH5"/>
<proteinExistence type="predicted"/>
<protein>
    <recommendedName>
        <fullName evidence="4">Phage minor structural protein GP20</fullName>
    </recommendedName>
</protein>
<accession>A0A378PXH5</accession>
<dbReference type="Proteomes" id="UP000254133">
    <property type="component" value="Unassembled WGS sequence"/>
</dbReference>
<gene>
    <name evidence="2" type="ORF">NCTC9426_01929</name>
</gene>
<evidence type="ECO:0008006" key="4">
    <source>
        <dbReference type="Google" id="ProtNLM"/>
    </source>
</evidence>
<dbReference type="EMBL" id="UGPZ01000003">
    <property type="protein sequence ID" value="STY93209.1"/>
    <property type="molecule type" value="Genomic_DNA"/>
</dbReference>
<sequence length="205" mass="22959">MTDENKQETQITAEQFQAAQAEIERLRKHNETLLAEKKSETEKRKAEQAEKDKQAEELARKKGDFETLEKSYQDKIANLEKQMSDMTAERNNDLIKSQSLKIASQLSTNAHNQEILQMLIEKRLTVDSGAVKVTDGNGNLTISTLDDLVKEFKDGGKFDSLIDGTRASGTGATGQSQKQAQDYSEAERVALAQSNPTLFNQLFME</sequence>
<dbReference type="RefSeq" id="WP_181879572.1">
    <property type="nucleotide sequence ID" value="NZ_CP087806.1"/>
</dbReference>
<evidence type="ECO:0000313" key="2">
    <source>
        <dbReference type="EMBL" id="STY93209.1"/>
    </source>
</evidence>
<feature type="region of interest" description="Disordered" evidence="1">
    <location>
        <begin position="27"/>
        <end position="64"/>
    </location>
</feature>
<organism evidence="2 3">
    <name type="scientific">Moraxella bovis</name>
    <dbReference type="NCBI Taxonomy" id="476"/>
    <lineage>
        <taxon>Bacteria</taxon>
        <taxon>Pseudomonadati</taxon>
        <taxon>Pseudomonadota</taxon>
        <taxon>Gammaproteobacteria</taxon>
        <taxon>Moraxellales</taxon>
        <taxon>Moraxellaceae</taxon>
        <taxon>Moraxella</taxon>
    </lineage>
</organism>
<reference evidence="2 3" key="1">
    <citation type="submission" date="2018-06" db="EMBL/GenBank/DDBJ databases">
        <authorList>
            <consortium name="Pathogen Informatics"/>
            <person name="Doyle S."/>
        </authorList>
    </citation>
    <scope>NUCLEOTIDE SEQUENCE [LARGE SCALE GENOMIC DNA]</scope>
    <source>
        <strain evidence="2 3">NCTC9426</strain>
    </source>
</reference>
<evidence type="ECO:0000313" key="3">
    <source>
        <dbReference type="Proteomes" id="UP000254133"/>
    </source>
</evidence>
<name>A0A378PXH5_MORBO</name>
<evidence type="ECO:0000256" key="1">
    <source>
        <dbReference type="SAM" id="MobiDB-lite"/>
    </source>
</evidence>